<dbReference type="CDD" id="cd07505">
    <property type="entry name" value="HAD_BPGM-like"/>
    <property type="match status" value="1"/>
</dbReference>
<dbReference type="InterPro" id="IPR036412">
    <property type="entry name" value="HAD-like_sf"/>
</dbReference>
<dbReference type="Pfam" id="PF00702">
    <property type="entry name" value="Hydrolase"/>
    <property type="match status" value="1"/>
</dbReference>
<dbReference type="OrthoDB" id="40579at2759"/>
<comment type="caution">
    <text evidence="1">The sequence shown here is derived from an EMBL/GenBank/DDBJ whole genome shotgun (WGS) entry which is preliminary data.</text>
</comment>
<dbReference type="GeneID" id="94847378"/>
<gene>
    <name evidence="1" type="ORF">TRFO_39483</name>
</gene>
<dbReference type="RefSeq" id="XP_068347434.1">
    <property type="nucleotide sequence ID" value="XM_068512674.1"/>
</dbReference>
<organism evidence="1 2">
    <name type="scientific">Tritrichomonas foetus</name>
    <dbReference type="NCBI Taxonomy" id="1144522"/>
    <lineage>
        <taxon>Eukaryota</taxon>
        <taxon>Metamonada</taxon>
        <taxon>Parabasalia</taxon>
        <taxon>Tritrichomonadida</taxon>
        <taxon>Tritrichomonadidae</taxon>
        <taxon>Tritrichomonas</taxon>
    </lineage>
</organism>
<dbReference type="SUPFAM" id="SSF56784">
    <property type="entry name" value="HAD-like"/>
    <property type="match status" value="1"/>
</dbReference>
<accession>A0A1J4J6K3</accession>
<sequence length="214" mass="24468">MKPKFAVLFDNDGVVLNTEPQYDLFWNEQGKIFHPELPGFASYLKGFSLEKTLEVYFKDNEEDRITIVKRLYEFEDNMKFDYLPGAIELFQVLYEHNIPMALVTSSNDIKMEKILRVHPEFKKYFKAIVTSDKVTKTKPSPECYLFGARELGVDPSNCFVFEDSLAGIEAGKSAGCFVIGLATTNSREKIEPFADTVIKDLSEASYSFLIDLHQ</sequence>
<name>A0A1J4J6K3_9EUKA</name>
<protein>
    <submittedName>
        <fullName evidence="1">Phosphatase/phosphohexomutase</fullName>
    </submittedName>
</protein>
<dbReference type="Proteomes" id="UP000179807">
    <property type="component" value="Unassembled WGS sequence"/>
</dbReference>
<dbReference type="InterPro" id="IPR023214">
    <property type="entry name" value="HAD_sf"/>
</dbReference>
<dbReference type="SFLD" id="SFLDS00003">
    <property type="entry name" value="Haloacid_Dehalogenase"/>
    <property type="match status" value="1"/>
</dbReference>
<evidence type="ECO:0000313" key="1">
    <source>
        <dbReference type="EMBL" id="OHS94297.1"/>
    </source>
</evidence>
<dbReference type="Gene3D" id="3.40.50.1000">
    <property type="entry name" value="HAD superfamily/HAD-like"/>
    <property type="match status" value="1"/>
</dbReference>
<dbReference type="NCBIfam" id="TIGR01509">
    <property type="entry name" value="HAD-SF-IA-v3"/>
    <property type="match status" value="1"/>
</dbReference>
<keyword evidence="2" id="KW-1185">Reference proteome</keyword>
<dbReference type="PANTHER" id="PTHR43481:SF4">
    <property type="entry name" value="GLYCEROL-1-PHOSPHATE PHOSPHOHYDROLASE 1-RELATED"/>
    <property type="match status" value="1"/>
</dbReference>
<reference evidence="1" key="1">
    <citation type="submission" date="2016-10" db="EMBL/GenBank/DDBJ databases">
        <authorList>
            <person name="Benchimol M."/>
            <person name="Almeida L.G."/>
            <person name="Vasconcelos A.T."/>
            <person name="Perreira-Neves A."/>
            <person name="Rosa I.A."/>
            <person name="Tasca T."/>
            <person name="Bogo M.R."/>
            <person name="de Souza W."/>
        </authorList>
    </citation>
    <scope>NUCLEOTIDE SEQUENCE [LARGE SCALE GENOMIC DNA]</scope>
    <source>
        <strain evidence="1">K</strain>
    </source>
</reference>
<dbReference type="SFLD" id="SFLDG01129">
    <property type="entry name" value="C1.5:_HAD__Beta-PGM__Phosphata"/>
    <property type="match status" value="1"/>
</dbReference>
<dbReference type="EMBL" id="MLAK01001328">
    <property type="protein sequence ID" value="OHS94297.1"/>
    <property type="molecule type" value="Genomic_DNA"/>
</dbReference>
<proteinExistence type="predicted"/>
<dbReference type="AlphaFoldDB" id="A0A1J4J6K3"/>
<dbReference type="GO" id="GO:0050308">
    <property type="term" value="F:sugar-phosphatase activity"/>
    <property type="evidence" value="ECO:0007669"/>
    <property type="project" value="TreeGrafter"/>
</dbReference>
<dbReference type="SFLD" id="SFLDG01135">
    <property type="entry name" value="C1.5.6:_HAD__Beta-PGM__Phospha"/>
    <property type="match status" value="1"/>
</dbReference>
<evidence type="ECO:0000313" key="2">
    <source>
        <dbReference type="Proteomes" id="UP000179807"/>
    </source>
</evidence>
<dbReference type="PANTHER" id="PTHR43481">
    <property type="entry name" value="FRUCTOSE-1-PHOSPHATE PHOSPHATASE"/>
    <property type="match status" value="1"/>
</dbReference>
<dbReference type="InterPro" id="IPR006439">
    <property type="entry name" value="HAD-SF_hydro_IA"/>
</dbReference>
<dbReference type="Gene3D" id="1.10.150.240">
    <property type="entry name" value="Putative phosphatase, domain 2"/>
    <property type="match status" value="1"/>
</dbReference>
<dbReference type="VEuPathDB" id="TrichDB:TRFO_39483"/>
<dbReference type="InterPro" id="IPR051806">
    <property type="entry name" value="HAD-like_SPP"/>
</dbReference>
<dbReference type="InterPro" id="IPR023198">
    <property type="entry name" value="PGP-like_dom2"/>
</dbReference>